<dbReference type="AlphaFoldDB" id="A0AAE1LBW9"/>
<comment type="caution">
    <text evidence="1">The sequence shown here is derived from an EMBL/GenBank/DDBJ whole genome shotgun (WGS) entry which is preliminary data.</text>
</comment>
<proteinExistence type="predicted"/>
<sequence length="179" mass="21081">MATSFSRQPRIIRFRNYHCEIDPENLLRERRTLYVPWTNEISDIIEALFTRNKNQILNIRQKFSAFDDKALLSNYNSADIQLEFDEDYTTHVSFTSPTTLPDTEYQELFTKLNQEQRDYVMHVSDTIEKSDEQMFHFLTGGAAVGKSLVIIYELTHIMRQSNMKFQTALKNLANCPRKI</sequence>
<name>A0AAE1LBW9_9NEOP</name>
<reference evidence="1" key="2">
    <citation type="journal article" date="2023" name="BMC Genomics">
        <title>Pest status, molecular evolution, and epigenetic factors derived from the genome assembly of Frankliniella fusca, a thysanopteran phytovirus vector.</title>
        <authorList>
            <person name="Catto M.A."/>
            <person name="Labadie P.E."/>
            <person name="Jacobson A.L."/>
            <person name="Kennedy G.G."/>
            <person name="Srinivasan R."/>
            <person name="Hunt B.G."/>
        </authorList>
    </citation>
    <scope>NUCLEOTIDE SEQUENCE</scope>
    <source>
        <strain evidence="1">PL_HMW_Pooled</strain>
    </source>
</reference>
<keyword evidence="2" id="KW-1185">Reference proteome</keyword>
<evidence type="ECO:0000313" key="2">
    <source>
        <dbReference type="Proteomes" id="UP001219518"/>
    </source>
</evidence>
<reference evidence="1" key="1">
    <citation type="submission" date="2021-07" db="EMBL/GenBank/DDBJ databases">
        <authorList>
            <person name="Catto M.A."/>
            <person name="Jacobson A."/>
            <person name="Kennedy G."/>
            <person name="Labadie P."/>
            <person name="Hunt B.G."/>
            <person name="Srinivasan R."/>
        </authorList>
    </citation>
    <scope>NUCLEOTIDE SEQUENCE</scope>
    <source>
        <strain evidence="1">PL_HMW_Pooled</strain>
        <tissue evidence="1">Head</tissue>
    </source>
</reference>
<gene>
    <name evidence="1" type="ORF">KUF71_023366</name>
</gene>
<evidence type="ECO:0000313" key="1">
    <source>
        <dbReference type="EMBL" id="KAK3913953.1"/>
    </source>
</evidence>
<accession>A0AAE1LBW9</accession>
<dbReference type="EMBL" id="JAHWGI010000348">
    <property type="protein sequence ID" value="KAK3913953.1"/>
    <property type="molecule type" value="Genomic_DNA"/>
</dbReference>
<protein>
    <submittedName>
        <fullName evidence="1">Uncharacterized protein</fullName>
    </submittedName>
</protein>
<dbReference type="Proteomes" id="UP001219518">
    <property type="component" value="Unassembled WGS sequence"/>
</dbReference>
<organism evidence="1 2">
    <name type="scientific">Frankliniella fusca</name>
    <dbReference type="NCBI Taxonomy" id="407009"/>
    <lineage>
        <taxon>Eukaryota</taxon>
        <taxon>Metazoa</taxon>
        <taxon>Ecdysozoa</taxon>
        <taxon>Arthropoda</taxon>
        <taxon>Hexapoda</taxon>
        <taxon>Insecta</taxon>
        <taxon>Pterygota</taxon>
        <taxon>Neoptera</taxon>
        <taxon>Paraneoptera</taxon>
        <taxon>Thysanoptera</taxon>
        <taxon>Terebrantia</taxon>
        <taxon>Thripoidea</taxon>
        <taxon>Thripidae</taxon>
        <taxon>Frankliniella</taxon>
    </lineage>
</organism>